<organism evidence="2 3">
    <name type="scientific">Enhygromyxa salina</name>
    <dbReference type="NCBI Taxonomy" id="215803"/>
    <lineage>
        <taxon>Bacteria</taxon>
        <taxon>Pseudomonadati</taxon>
        <taxon>Myxococcota</taxon>
        <taxon>Polyangia</taxon>
        <taxon>Nannocystales</taxon>
        <taxon>Nannocystaceae</taxon>
        <taxon>Enhygromyxa</taxon>
    </lineage>
</organism>
<proteinExistence type="predicted"/>
<protein>
    <submittedName>
        <fullName evidence="2">Uncharacterized protein</fullName>
    </submittedName>
</protein>
<name>A0A0C1ZDV5_9BACT</name>
<comment type="caution">
    <text evidence="2">The sequence shown here is derived from an EMBL/GenBank/DDBJ whole genome shotgun (WGS) entry which is preliminary data.</text>
</comment>
<keyword evidence="1" id="KW-0472">Membrane</keyword>
<feature type="transmembrane region" description="Helical" evidence="1">
    <location>
        <begin position="115"/>
        <end position="137"/>
    </location>
</feature>
<evidence type="ECO:0000256" key="1">
    <source>
        <dbReference type="SAM" id="Phobius"/>
    </source>
</evidence>
<sequence length="187" mass="19252">MLLGEQVNVQRVDGIFVYGQLQSVDETSIVILGSDGIARPVAREQVHSAAMLDGGKAPAPGPEPKASEIGKRPILSRAQHEHGKSVMVAGAFLLGLGFVTGAVGAAVALGEWDPLYLAFISVPGAVVSFAIGLPVLVRGSNIKNSALGSVTLRGPTLLVHDRRGKPRLMLGPGGGPSPFGGGFALRF</sequence>
<evidence type="ECO:0000313" key="3">
    <source>
        <dbReference type="Proteomes" id="UP000031599"/>
    </source>
</evidence>
<dbReference type="Proteomes" id="UP000031599">
    <property type="component" value="Unassembled WGS sequence"/>
</dbReference>
<reference evidence="2 3" key="1">
    <citation type="submission" date="2014-12" db="EMBL/GenBank/DDBJ databases">
        <title>Genome assembly of Enhygromyxa salina DSM 15201.</title>
        <authorList>
            <person name="Sharma G."/>
            <person name="Subramanian S."/>
        </authorList>
    </citation>
    <scope>NUCLEOTIDE SEQUENCE [LARGE SCALE GENOMIC DNA]</scope>
    <source>
        <strain evidence="2 3">DSM 15201</strain>
    </source>
</reference>
<feature type="transmembrane region" description="Helical" evidence="1">
    <location>
        <begin position="86"/>
        <end position="109"/>
    </location>
</feature>
<accession>A0A0C1ZDV5</accession>
<evidence type="ECO:0000313" key="2">
    <source>
        <dbReference type="EMBL" id="KIG15829.1"/>
    </source>
</evidence>
<gene>
    <name evidence="2" type="ORF">DB30_05247</name>
</gene>
<keyword evidence="1" id="KW-0812">Transmembrane</keyword>
<dbReference type="EMBL" id="JMCC02000047">
    <property type="protein sequence ID" value="KIG15829.1"/>
    <property type="molecule type" value="Genomic_DNA"/>
</dbReference>
<dbReference type="AlphaFoldDB" id="A0A0C1ZDV5"/>
<keyword evidence="1" id="KW-1133">Transmembrane helix</keyword>